<proteinExistence type="predicted"/>
<dbReference type="SMART" id="SM00432">
    <property type="entry name" value="MADS"/>
    <property type="match status" value="1"/>
</dbReference>
<dbReference type="GO" id="GO:0003677">
    <property type="term" value="F:DNA binding"/>
    <property type="evidence" value="ECO:0007669"/>
    <property type="project" value="UniProtKB-KW"/>
</dbReference>
<dbReference type="InterPro" id="IPR036879">
    <property type="entry name" value="TF_MADSbox_sf"/>
</dbReference>
<dbReference type="PRINTS" id="PR00404">
    <property type="entry name" value="MADSDOMAIN"/>
</dbReference>
<dbReference type="PROSITE" id="PS00350">
    <property type="entry name" value="MADS_BOX_1"/>
    <property type="match status" value="1"/>
</dbReference>
<reference evidence="8" key="1">
    <citation type="journal article" date="2021" name="J. Hered.">
        <title>Genome Assembly of Salicaceae Populus deltoides (Eastern Cottonwood) I-69 Based on Nanopore Sequencing and Hi-C Technologies.</title>
        <authorList>
            <person name="Bai S."/>
            <person name="Wu H."/>
            <person name="Zhang J."/>
            <person name="Pan Z."/>
            <person name="Zhao W."/>
            <person name="Li Z."/>
            <person name="Tong C."/>
        </authorList>
    </citation>
    <scope>NUCLEOTIDE SEQUENCE</scope>
    <source>
        <tissue evidence="8">Leaf</tissue>
    </source>
</reference>
<feature type="domain" description="MADS-box" evidence="7">
    <location>
        <begin position="1"/>
        <end position="61"/>
    </location>
</feature>
<evidence type="ECO:0000256" key="3">
    <source>
        <dbReference type="ARBA" id="ARBA00023125"/>
    </source>
</evidence>
<gene>
    <name evidence="8" type="ORF">H0E87_013969</name>
</gene>
<keyword evidence="2" id="KW-0805">Transcription regulation</keyword>
<keyword evidence="5" id="KW-0539">Nucleus</keyword>
<evidence type="ECO:0000256" key="2">
    <source>
        <dbReference type="ARBA" id="ARBA00023015"/>
    </source>
</evidence>
<dbReference type="PANTHER" id="PTHR48019">
    <property type="entry name" value="SERUM RESPONSE FACTOR HOMOLOG"/>
    <property type="match status" value="1"/>
</dbReference>
<dbReference type="SUPFAM" id="SSF55455">
    <property type="entry name" value="SRF-like"/>
    <property type="match status" value="1"/>
</dbReference>
<keyword evidence="4" id="KW-0804">Transcription</keyword>
<feature type="coiled-coil region" evidence="6">
    <location>
        <begin position="94"/>
        <end position="128"/>
    </location>
</feature>
<keyword evidence="3" id="KW-0238">DNA-binding</keyword>
<comment type="caution">
    <text evidence="8">The sequence shown here is derived from an EMBL/GenBank/DDBJ whole genome shotgun (WGS) entry which is preliminary data.</text>
</comment>
<dbReference type="PROSITE" id="PS50066">
    <property type="entry name" value="MADS_BOX_2"/>
    <property type="match status" value="1"/>
</dbReference>
<evidence type="ECO:0000256" key="1">
    <source>
        <dbReference type="ARBA" id="ARBA00004123"/>
    </source>
</evidence>
<evidence type="ECO:0000256" key="4">
    <source>
        <dbReference type="ARBA" id="ARBA00023163"/>
    </source>
</evidence>
<dbReference type="AlphaFoldDB" id="A0A8T2YBV1"/>
<dbReference type="Pfam" id="PF00319">
    <property type="entry name" value="SRF-TF"/>
    <property type="match status" value="1"/>
</dbReference>
<dbReference type="InterPro" id="IPR050142">
    <property type="entry name" value="MADS-box/MEF2_TF"/>
</dbReference>
<evidence type="ECO:0000313" key="8">
    <source>
        <dbReference type="EMBL" id="KAH8502489.1"/>
    </source>
</evidence>
<sequence>MGRNKLPMKKIDNPSRRKLTYSKRRDGIIKKATELSVLCDTDVGLLMFSPNGRLTTFASNGRIEDVFLRYFDQSNVLEAGPVEQEGYLYQNLKRMKHEREMLEKIAKIEALQEQLDEISQKLQQRQEKMRSYNPDVVNINSVHDANAHRQFLNDAIQNIEKLQMEIFHEPIDLQKPGCFQVPPAATRDAHLTAEELVDANGNWNPPQDDHQPKEAHLPVGPHLSLEYLRAQKHWNLQGRGQGNA</sequence>
<name>A0A8T2YBV1_POPDE</name>
<evidence type="ECO:0000256" key="5">
    <source>
        <dbReference type="ARBA" id="ARBA00023242"/>
    </source>
</evidence>
<keyword evidence="6" id="KW-0175">Coiled coil</keyword>
<evidence type="ECO:0000313" key="9">
    <source>
        <dbReference type="Proteomes" id="UP000807159"/>
    </source>
</evidence>
<dbReference type="Gene3D" id="3.40.1810.10">
    <property type="entry name" value="Transcription factor, MADS-box"/>
    <property type="match status" value="1"/>
</dbReference>
<accession>A0A8T2YBV1</accession>
<dbReference type="Proteomes" id="UP000807159">
    <property type="component" value="Chromosome 7"/>
</dbReference>
<comment type="subcellular location">
    <subcellularLocation>
        <location evidence="1">Nucleus</location>
    </subcellularLocation>
</comment>
<evidence type="ECO:0000259" key="7">
    <source>
        <dbReference type="PROSITE" id="PS50066"/>
    </source>
</evidence>
<organism evidence="8 9">
    <name type="scientific">Populus deltoides</name>
    <name type="common">Eastern poplar</name>
    <name type="synonym">Eastern cottonwood</name>
    <dbReference type="NCBI Taxonomy" id="3696"/>
    <lineage>
        <taxon>Eukaryota</taxon>
        <taxon>Viridiplantae</taxon>
        <taxon>Streptophyta</taxon>
        <taxon>Embryophyta</taxon>
        <taxon>Tracheophyta</taxon>
        <taxon>Spermatophyta</taxon>
        <taxon>Magnoliopsida</taxon>
        <taxon>eudicotyledons</taxon>
        <taxon>Gunneridae</taxon>
        <taxon>Pentapetalae</taxon>
        <taxon>rosids</taxon>
        <taxon>fabids</taxon>
        <taxon>Malpighiales</taxon>
        <taxon>Salicaceae</taxon>
        <taxon>Saliceae</taxon>
        <taxon>Populus</taxon>
    </lineage>
</organism>
<evidence type="ECO:0000256" key="6">
    <source>
        <dbReference type="SAM" id="Coils"/>
    </source>
</evidence>
<dbReference type="GO" id="GO:0005634">
    <property type="term" value="C:nucleus"/>
    <property type="evidence" value="ECO:0007669"/>
    <property type="project" value="UniProtKB-SubCell"/>
</dbReference>
<keyword evidence="9" id="KW-1185">Reference proteome</keyword>
<dbReference type="GO" id="GO:0046983">
    <property type="term" value="F:protein dimerization activity"/>
    <property type="evidence" value="ECO:0007669"/>
    <property type="project" value="InterPro"/>
</dbReference>
<dbReference type="EMBL" id="JACEGQ020000007">
    <property type="protein sequence ID" value="KAH8502489.1"/>
    <property type="molecule type" value="Genomic_DNA"/>
</dbReference>
<protein>
    <recommendedName>
        <fullName evidence="7">MADS-box domain-containing protein</fullName>
    </recommendedName>
</protein>
<dbReference type="InterPro" id="IPR002100">
    <property type="entry name" value="TF_MADSbox"/>
</dbReference>